<dbReference type="AlphaFoldDB" id="A0AAD1XZ82"/>
<keyword evidence="3 4" id="KW-0418">Kinase</keyword>
<keyword evidence="1 4" id="KW-0808">Transferase</keyword>
<evidence type="ECO:0000313" key="5">
    <source>
        <dbReference type="EMBL" id="CAI2380582.1"/>
    </source>
</evidence>
<sequence>MEGKKDTVFVLGGPGSGKGTQCQLLASRKNCVTAEQNFRISTIGTGDLVRAELHKDTDQAKIIKDCLDQGKLVPSEITCGLVKKQFEECEGDTLVVLDGYPRNFENVREFEKQLASSVNLIKVVYIKVSEDVMRGRIMKRAEKEDRDAYDKDSDICNKRISSFFEETLPVIEQYAEEGILEEIDGELEVEEVYERICQVLDI</sequence>
<comment type="caution">
    <text evidence="5">The sequence shown here is derived from an EMBL/GenBank/DDBJ whole genome shotgun (WGS) entry which is preliminary data.</text>
</comment>
<dbReference type="Gene3D" id="3.40.50.300">
    <property type="entry name" value="P-loop containing nucleotide triphosphate hydrolases"/>
    <property type="match status" value="1"/>
</dbReference>
<evidence type="ECO:0000256" key="3">
    <source>
        <dbReference type="ARBA" id="ARBA00022777"/>
    </source>
</evidence>
<dbReference type="SUPFAM" id="SSF52540">
    <property type="entry name" value="P-loop containing nucleoside triphosphate hydrolases"/>
    <property type="match status" value="1"/>
</dbReference>
<evidence type="ECO:0000256" key="4">
    <source>
        <dbReference type="RuleBase" id="RU003330"/>
    </source>
</evidence>
<comment type="similarity">
    <text evidence="4">Belongs to the adenylate kinase family.</text>
</comment>
<proteinExistence type="inferred from homology"/>
<dbReference type="GO" id="GO:0005524">
    <property type="term" value="F:ATP binding"/>
    <property type="evidence" value="ECO:0007669"/>
    <property type="project" value="InterPro"/>
</dbReference>
<dbReference type="GO" id="GO:0006139">
    <property type="term" value="P:nucleobase-containing compound metabolic process"/>
    <property type="evidence" value="ECO:0007669"/>
    <property type="project" value="InterPro"/>
</dbReference>
<dbReference type="GO" id="GO:0019205">
    <property type="term" value="F:nucleobase-containing compound kinase activity"/>
    <property type="evidence" value="ECO:0007669"/>
    <property type="project" value="InterPro"/>
</dbReference>
<evidence type="ECO:0000256" key="1">
    <source>
        <dbReference type="ARBA" id="ARBA00022679"/>
    </source>
</evidence>
<dbReference type="InterPro" id="IPR033690">
    <property type="entry name" value="Adenylat_kinase_CS"/>
</dbReference>
<reference evidence="5" key="1">
    <citation type="submission" date="2023-07" db="EMBL/GenBank/DDBJ databases">
        <authorList>
            <consortium name="AG Swart"/>
            <person name="Singh M."/>
            <person name="Singh A."/>
            <person name="Seah K."/>
            <person name="Emmerich C."/>
        </authorList>
    </citation>
    <scope>NUCLEOTIDE SEQUENCE</scope>
    <source>
        <strain evidence="5">DP1</strain>
    </source>
</reference>
<protein>
    <recommendedName>
        <fullName evidence="7">Adenylate kinase</fullName>
    </recommendedName>
</protein>
<organism evidence="5 6">
    <name type="scientific">Euplotes crassus</name>
    <dbReference type="NCBI Taxonomy" id="5936"/>
    <lineage>
        <taxon>Eukaryota</taxon>
        <taxon>Sar</taxon>
        <taxon>Alveolata</taxon>
        <taxon>Ciliophora</taxon>
        <taxon>Intramacronucleata</taxon>
        <taxon>Spirotrichea</taxon>
        <taxon>Hypotrichia</taxon>
        <taxon>Euplotida</taxon>
        <taxon>Euplotidae</taxon>
        <taxon>Moneuplotes</taxon>
    </lineage>
</organism>
<keyword evidence="6" id="KW-1185">Reference proteome</keyword>
<dbReference type="PROSITE" id="PS00113">
    <property type="entry name" value="ADENYLATE_KINASE"/>
    <property type="match status" value="1"/>
</dbReference>
<dbReference type="EMBL" id="CAMPGE010022543">
    <property type="protein sequence ID" value="CAI2380582.1"/>
    <property type="molecule type" value="Genomic_DNA"/>
</dbReference>
<dbReference type="HAMAP" id="MF_00235">
    <property type="entry name" value="Adenylate_kinase_Adk"/>
    <property type="match status" value="1"/>
</dbReference>
<dbReference type="PANTHER" id="PTHR23359">
    <property type="entry name" value="NUCLEOTIDE KINASE"/>
    <property type="match status" value="1"/>
</dbReference>
<dbReference type="Proteomes" id="UP001295684">
    <property type="component" value="Unassembled WGS sequence"/>
</dbReference>
<dbReference type="PRINTS" id="PR00094">
    <property type="entry name" value="ADENYLTKNASE"/>
</dbReference>
<accession>A0AAD1XZ82</accession>
<dbReference type="InterPro" id="IPR027417">
    <property type="entry name" value="P-loop_NTPase"/>
</dbReference>
<name>A0AAD1XZ82_EUPCR</name>
<keyword evidence="2" id="KW-0547">Nucleotide-binding</keyword>
<dbReference type="Pfam" id="PF00406">
    <property type="entry name" value="ADK"/>
    <property type="match status" value="1"/>
</dbReference>
<evidence type="ECO:0000313" key="6">
    <source>
        <dbReference type="Proteomes" id="UP001295684"/>
    </source>
</evidence>
<evidence type="ECO:0000256" key="2">
    <source>
        <dbReference type="ARBA" id="ARBA00022741"/>
    </source>
</evidence>
<dbReference type="InterPro" id="IPR000850">
    <property type="entry name" value="Adenylat/UMP-CMP_kin"/>
</dbReference>
<dbReference type="CDD" id="cd01428">
    <property type="entry name" value="ADK"/>
    <property type="match status" value="1"/>
</dbReference>
<evidence type="ECO:0008006" key="7">
    <source>
        <dbReference type="Google" id="ProtNLM"/>
    </source>
</evidence>
<gene>
    <name evidence="5" type="ORF">ECRASSUSDP1_LOCUS22018</name>
</gene>